<evidence type="ECO:0000256" key="1">
    <source>
        <dbReference type="ARBA" id="ARBA00022737"/>
    </source>
</evidence>
<keyword evidence="1" id="KW-0677">Repeat</keyword>
<evidence type="ECO:0000256" key="4">
    <source>
        <dbReference type="SAM" id="MobiDB-lite"/>
    </source>
</evidence>
<dbReference type="InterPro" id="IPR002110">
    <property type="entry name" value="Ankyrin_rpt"/>
</dbReference>
<evidence type="ECO:0000256" key="2">
    <source>
        <dbReference type="ARBA" id="ARBA00023043"/>
    </source>
</evidence>
<feature type="compositionally biased region" description="Basic and acidic residues" evidence="4">
    <location>
        <begin position="1529"/>
        <end position="1601"/>
    </location>
</feature>
<dbReference type="PROSITE" id="PS50297">
    <property type="entry name" value="ANK_REP_REGION"/>
    <property type="match status" value="2"/>
</dbReference>
<feature type="region of interest" description="Disordered" evidence="4">
    <location>
        <begin position="1521"/>
        <end position="1635"/>
    </location>
</feature>
<dbReference type="Gene3D" id="1.25.40.20">
    <property type="entry name" value="Ankyrin repeat-containing domain"/>
    <property type="match status" value="2"/>
</dbReference>
<proteinExistence type="predicted"/>
<dbReference type="PANTHER" id="PTHR24171">
    <property type="entry name" value="ANKYRIN REPEAT DOMAIN-CONTAINING PROTEIN 39-RELATED"/>
    <property type="match status" value="1"/>
</dbReference>
<dbReference type="InterPro" id="IPR036770">
    <property type="entry name" value="Ankyrin_rpt-contain_sf"/>
</dbReference>
<feature type="compositionally biased region" description="Basic and acidic residues" evidence="4">
    <location>
        <begin position="1613"/>
        <end position="1627"/>
    </location>
</feature>
<organism evidence="5 6">
    <name type="scientific">Phyllosticta citrichinensis</name>
    <dbReference type="NCBI Taxonomy" id="1130410"/>
    <lineage>
        <taxon>Eukaryota</taxon>
        <taxon>Fungi</taxon>
        <taxon>Dikarya</taxon>
        <taxon>Ascomycota</taxon>
        <taxon>Pezizomycotina</taxon>
        <taxon>Dothideomycetes</taxon>
        <taxon>Dothideomycetes incertae sedis</taxon>
        <taxon>Botryosphaeriales</taxon>
        <taxon>Phyllostictaceae</taxon>
        <taxon>Phyllosticta</taxon>
    </lineage>
</organism>
<evidence type="ECO:0008006" key="7">
    <source>
        <dbReference type="Google" id="ProtNLM"/>
    </source>
</evidence>
<dbReference type="SMART" id="SM00248">
    <property type="entry name" value="ANK"/>
    <property type="match status" value="5"/>
</dbReference>
<feature type="region of interest" description="Disordered" evidence="4">
    <location>
        <begin position="611"/>
        <end position="630"/>
    </location>
</feature>
<sequence length="1658" mass="187560">MLKVFEEQFMRKNETRSVDQCANSNDEKTQADLNRCLARAERDVFIVVDALDQLDKDDQRHFVNGLDALFREHQKSANKCRLAVAISSRESFNYEKLKPHGLKPIRVKHDNNAKDIHLYLEKYLDSDLFQQDRKLKTEVRDALENQADGIFLWAKLQTIRFCNMHYESAVRPALTELTPLKEMDRIYEFYVKDFESPDRDPKERQITTRTMALLAHTTGSMPLKVLLEALALDITTGRPDNTFRNELYKDPTKIIQSCNSLIDINNKLGSVRFCHRSAFDFFTRYKPADTHKLIAELCLAHLCSPDFTVGPCDNAKWYDYSSLEPFLLKHPFLEFASCNWAPSAKKSFDATASGTIKETHAGLLNCFKKLFETSRAKQKRRSKKNQNLQLSFQVYLMTLGKSLPPGIHLEHIISYFSLHEFLDYFVKKRLLDLKKRDDEGSTVFHWAIRNRTGPDEKNSEAAKMVRALLKHLKDPNAQDSEGRTPLHYASHHGRLHLVRLLIQNDADLNRKSNERETALIAACREHHEEVASELLEAGADVEVQSFFGTALQAVSLIGCDRCVKSILTRYKTQTKPIEESKGPFGTSLHAAAFHGHLSVVELLLGEKISEKKKETTKKDRKREAKEEKTRNRLNIHATNETYGSILTAAATGCSVTMDPASFQKIFQTLIDHGVDVNDGTGRYGPALRAAASNGQLPLVELLCQKGALISSAEGPMGIAYQAAEEGGYKDIMKFLQDQDPKAAEYNTVTPLEGKQEFTIITVNRNLFETAVSECNMAVIKRIIRFAEGFFEFWMKSGKTPILEAMTLVCKEIFEFVVILATTENAKAELETVEEEGEEERDAPDEYARDGLSTRGKSQEAFEPLAASEAIPLGPRSEPPSPSQKRQLFVGRGKRCRKMFRRLVHKIRRKDPSGGKEDAPGPSVPQNQNAPEFPVPLSPVSERAEWQDSTDFQSFPEQKKSTLGRGNGPEDNTTGLETVPKPNPSKAAAEQRHLAAPDADTRPRLSISSLATAQRQYRPRPSLASNRGSFVVKITRRSPTAESTPRRSSLGRDDLEGHYREVLNQLTRAAVKILENAIWQHVDSAHANLEHADSNHIRTCDELQVINLLANSWVEALNNFIVMSREEMLQNILIARTEELKGCLVNPKYTQRKRIKKAEGLARVGVELLMTSIRRGAQFKRLSDILAKLWIPAVIAVDDLGKEGEEIVTKFVSMFAEWFSRAAQARDRKNAETYAQGGFQLLREAALSRQKGLMDKLVDEWVRQWKLAIDYKMGDVITDMVQDGLEEYKKCVSEEMHVEALGLAVGGIGLLRAAIKQGIGEVAHSFLPQVVSAFKWTTELPTVHSAPEPAQKMMLETPATEWGDPMEQIATNLTREDVGGEHVEAITEAVIRLIHTAEKHDPDRAATLALVILDWFESIPPENQQELSGLVHQGIQYGRKGAYGQNREVELARIATTIIYLLNKQLCFGKLRPNTLAVLESLAHSMPGITERSGFSRYEEAIAFLRLPNGKDDVAKVRGETMEDQNDNDEGQKQSQKEEHDQEERLKEQQEKKPDGEREDEQNHKQENKEDEKSNHEDQDKQEDEQRPKGIEREGDQKEGKGGENQVDEEEDNSKDKLEDKLDEKQKTLQDGQQQEAWNVGAVCFSVFVNVLYLYQYIY</sequence>
<dbReference type="PRINTS" id="PR01415">
    <property type="entry name" value="ANKYRIN"/>
</dbReference>
<feature type="compositionally biased region" description="Polar residues" evidence="4">
    <location>
        <begin position="1036"/>
        <end position="1046"/>
    </location>
</feature>
<feature type="compositionally biased region" description="Basic and acidic residues" evidence="4">
    <location>
        <begin position="909"/>
        <end position="918"/>
    </location>
</feature>
<accession>A0ABR1Y4M3</accession>
<dbReference type="PROSITE" id="PS50088">
    <property type="entry name" value="ANK_REPEAT"/>
    <property type="match status" value="2"/>
</dbReference>
<feature type="region of interest" description="Disordered" evidence="4">
    <location>
        <begin position="870"/>
        <end position="889"/>
    </location>
</feature>
<feature type="repeat" description="ANK" evidence="3">
    <location>
        <begin position="481"/>
        <end position="513"/>
    </location>
</feature>
<feature type="compositionally biased region" description="Polar residues" evidence="4">
    <location>
        <begin position="1005"/>
        <end position="1014"/>
    </location>
</feature>
<reference evidence="5 6" key="1">
    <citation type="journal article" date="2022" name="G3 (Bethesda)">
        <title>Enemy or ally: a genomic approach to elucidate the lifestyle of Phyllosticta citrichinaensis.</title>
        <authorList>
            <person name="Buijs V.A."/>
            <person name="Groenewald J.Z."/>
            <person name="Haridas S."/>
            <person name="LaButti K.M."/>
            <person name="Lipzen A."/>
            <person name="Martin F.M."/>
            <person name="Barry K."/>
            <person name="Grigoriev I.V."/>
            <person name="Crous P.W."/>
            <person name="Seidl M.F."/>
        </authorList>
    </citation>
    <scope>NUCLEOTIDE SEQUENCE [LARGE SCALE GENOMIC DNA]</scope>
    <source>
        <strain evidence="5 6">CBS 129764</strain>
    </source>
</reference>
<feature type="region of interest" description="Disordered" evidence="4">
    <location>
        <begin position="904"/>
        <end position="1052"/>
    </location>
</feature>
<feature type="compositionally biased region" description="Acidic residues" evidence="4">
    <location>
        <begin position="830"/>
        <end position="842"/>
    </location>
</feature>
<keyword evidence="2 3" id="KW-0040">ANK repeat</keyword>
<protein>
    <recommendedName>
        <fullName evidence="7">Ankyrin repeat protein</fullName>
    </recommendedName>
</protein>
<dbReference type="Pfam" id="PF00023">
    <property type="entry name" value="Ank"/>
    <property type="match status" value="1"/>
</dbReference>
<dbReference type="Pfam" id="PF12796">
    <property type="entry name" value="Ank_2"/>
    <property type="match status" value="1"/>
</dbReference>
<keyword evidence="6" id="KW-1185">Reference proteome</keyword>
<feature type="region of interest" description="Disordered" evidence="4">
    <location>
        <begin position="829"/>
        <end position="860"/>
    </location>
</feature>
<dbReference type="SUPFAM" id="SSF48403">
    <property type="entry name" value="Ankyrin repeat"/>
    <property type="match status" value="1"/>
</dbReference>
<feature type="compositionally biased region" description="Basic and acidic residues" evidence="4">
    <location>
        <begin position="988"/>
        <end position="1002"/>
    </location>
</feature>
<evidence type="ECO:0000313" key="6">
    <source>
        <dbReference type="Proteomes" id="UP001456524"/>
    </source>
</evidence>
<dbReference type="EMBL" id="JBBWUH010000002">
    <property type="protein sequence ID" value="KAK8175879.1"/>
    <property type="molecule type" value="Genomic_DNA"/>
</dbReference>
<feature type="repeat" description="ANK" evidence="3">
    <location>
        <begin position="514"/>
        <end position="546"/>
    </location>
</feature>
<gene>
    <name evidence="5" type="ORF">IWX90DRAFT_124912</name>
</gene>
<comment type="caution">
    <text evidence="5">The sequence shown here is derived from an EMBL/GenBank/DDBJ whole genome shotgun (WGS) entry which is preliminary data.</text>
</comment>
<name>A0ABR1Y4M3_9PEZI</name>
<evidence type="ECO:0000256" key="3">
    <source>
        <dbReference type="PROSITE-ProRule" id="PRU00023"/>
    </source>
</evidence>
<evidence type="ECO:0000313" key="5">
    <source>
        <dbReference type="EMBL" id="KAK8175879.1"/>
    </source>
</evidence>
<dbReference type="Proteomes" id="UP001456524">
    <property type="component" value="Unassembled WGS sequence"/>
</dbReference>
<feature type="compositionally biased region" description="Polar residues" evidence="4">
    <location>
        <begin position="946"/>
        <end position="955"/>
    </location>
</feature>